<dbReference type="AlphaFoldDB" id="A0A1G9RN98"/>
<accession>A0A1G9RN98</accession>
<evidence type="ECO:0000313" key="2">
    <source>
        <dbReference type="Proteomes" id="UP000182347"/>
    </source>
</evidence>
<organism evidence="1 2">
    <name type="scientific">Sediminibacillus halophilus</name>
    <dbReference type="NCBI Taxonomy" id="482461"/>
    <lineage>
        <taxon>Bacteria</taxon>
        <taxon>Bacillati</taxon>
        <taxon>Bacillota</taxon>
        <taxon>Bacilli</taxon>
        <taxon>Bacillales</taxon>
        <taxon>Bacillaceae</taxon>
        <taxon>Sediminibacillus</taxon>
    </lineage>
</organism>
<dbReference type="RefSeq" id="WP_074598723.1">
    <property type="nucleotide sequence ID" value="NZ_FNHF01000002.1"/>
</dbReference>
<proteinExistence type="predicted"/>
<gene>
    <name evidence="1" type="ORF">SAMN05216244_2065</name>
</gene>
<sequence length="63" mass="7489">MLEKLLNVLVDDYDEKEFEEDFELQEEMIESDDEENLDQDQLIEDPGIIGRYEGNNVTAHSYY</sequence>
<evidence type="ECO:0000313" key="1">
    <source>
        <dbReference type="EMBL" id="SDM24779.1"/>
    </source>
</evidence>
<protein>
    <submittedName>
        <fullName evidence="1">Uncharacterized protein</fullName>
    </submittedName>
</protein>
<name>A0A1G9RN98_9BACI</name>
<reference evidence="2" key="1">
    <citation type="submission" date="2016-10" db="EMBL/GenBank/DDBJ databases">
        <authorList>
            <person name="Varghese N."/>
            <person name="Submissions S."/>
        </authorList>
    </citation>
    <scope>NUCLEOTIDE SEQUENCE [LARGE SCALE GENOMIC DNA]</scope>
    <source>
        <strain evidence="2">CGMCC 1.6199</strain>
    </source>
</reference>
<dbReference type="OrthoDB" id="2974699at2"/>
<dbReference type="Proteomes" id="UP000182347">
    <property type="component" value="Unassembled WGS sequence"/>
</dbReference>
<dbReference type="EMBL" id="FNHF01000002">
    <property type="protein sequence ID" value="SDM24779.1"/>
    <property type="molecule type" value="Genomic_DNA"/>
</dbReference>
<keyword evidence="2" id="KW-1185">Reference proteome</keyword>